<reference evidence="1" key="1">
    <citation type="submission" date="2018-05" db="EMBL/GenBank/DDBJ databases">
        <authorList>
            <person name="Lanie J.A."/>
            <person name="Ng W.-L."/>
            <person name="Kazmierczak K.M."/>
            <person name="Andrzejewski T.M."/>
            <person name="Davidsen T.M."/>
            <person name="Wayne K.J."/>
            <person name="Tettelin H."/>
            <person name="Glass J.I."/>
            <person name="Rusch D."/>
            <person name="Podicherti R."/>
            <person name="Tsui H.-C.T."/>
            <person name="Winkler M.E."/>
        </authorList>
    </citation>
    <scope>NUCLEOTIDE SEQUENCE</scope>
</reference>
<dbReference type="Gene3D" id="3.10.129.10">
    <property type="entry name" value="Hotdog Thioesterase"/>
    <property type="match status" value="1"/>
</dbReference>
<accession>A0A382ASA3</accession>
<proteinExistence type="predicted"/>
<dbReference type="InterPro" id="IPR029069">
    <property type="entry name" value="HotDog_dom_sf"/>
</dbReference>
<dbReference type="SUPFAM" id="SSF54637">
    <property type="entry name" value="Thioesterase/thiol ester dehydrase-isomerase"/>
    <property type="match status" value="1"/>
</dbReference>
<dbReference type="EMBL" id="UINC01026632">
    <property type="protein sequence ID" value="SVB04420.1"/>
    <property type="molecule type" value="Genomic_DNA"/>
</dbReference>
<gene>
    <name evidence="1" type="ORF">METZ01_LOCUS157274</name>
</gene>
<dbReference type="AlphaFoldDB" id="A0A382ASA3"/>
<sequence>MSSNLPVEVQKLIGKTAIKDLSPLKVETGLWQNFCSAIKDSNSLYWDKSEATIHTGDLISHPALLPSWVHDFEWHPERERKQPMELHFMIKDLLSLPLGIVTEVEIEFYDPVKNGDNISSEQKLISVSDIVDTNLGKGRYWIIEVKYLNQLDILVGKQNIQFLGYKK</sequence>
<evidence type="ECO:0000313" key="1">
    <source>
        <dbReference type="EMBL" id="SVB04420.1"/>
    </source>
</evidence>
<name>A0A382ASA3_9ZZZZ</name>
<protein>
    <submittedName>
        <fullName evidence="1">Uncharacterized protein</fullName>
    </submittedName>
</protein>
<organism evidence="1">
    <name type="scientific">marine metagenome</name>
    <dbReference type="NCBI Taxonomy" id="408172"/>
    <lineage>
        <taxon>unclassified sequences</taxon>
        <taxon>metagenomes</taxon>
        <taxon>ecological metagenomes</taxon>
    </lineage>
</organism>